<dbReference type="PANTHER" id="PTHR32487:SF8">
    <property type="entry name" value="NAD-DEPENDENT EPIMERASE_DEHYDRATASE DOMAIN-CONTAINING PROTEIN"/>
    <property type="match status" value="1"/>
</dbReference>
<dbReference type="InterPro" id="IPR036291">
    <property type="entry name" value="NAD(P)-bd_dom_sf"/>
</dbReference>
<dbReference type="SUPFAM" id="SSF51735">
    <property type="entry name" value="NAD(P)-binding Rossmann-fold domains"/>
    <property type="match status" value="1"/>
</dbReference>
<dbReference type="InterPro" id="IPR055222">
    <property type="entry name" value="PRISE-like_Rossmann-fold"/>
</dbReference>
<dbReference type="GeneID" id="81430561"/>
<name>A0A9W9LFP0_9EURO</name>
<comment type="caution">
    <text evidence="2">The sequence shown here is derived from an EMBL/GenBank/DDBJ whole genome shotgun (WGS) entry which is preliminary data.</text>
</comment>
<evidence type="ECO:0000259" key="1">
    <source>
        <dbReference type="Pfam" id="PF22917"/>
    </source>
</evidence>
<keyword evidence="3" id="KW-1185">Reference proteome</keyword>
<dbReference type="EMBL" id="JAPQKN010000007">
    <property type="protein sequence ID" value="KAJ5152783.1"/>
    <property type="molecule type" value="Genomic_DNA"/>
</dbReference>
<dbReference type="CDD" id="cd08948">
    <property type="entry name" value="5beta-POR_like_SDR_a"/>
    <property type="match status" value="1"/>
</dbReference>
<accession>A0A9W9LFP0</accession>
<reference evidence="2" key="2">
    <citation type="journal article" date="2023" name="IMA Fungus">
        <title>Comparative genomic study of the Penicillium genus elucidates a diverse pangenome and 15 lateral gene transfer events.</title>
        <authorList>
            <person name="Petersen C."/>
            <person name="Sorensen T."/>
            <person name="Nielsen M.R."/>
            <person name="Sondergaard T.E."/>
            <person name="Sorensen J.L."/>
            <person name="Fitzpatrick D.A."/>
            <person name="Frisvad J.C."/>
            <person name="Nielsen K.L."/>
        </authorList>
    </citation>
    <scope>NUCLEOTIDE SEQUENCE</scope>
    <source>
        <strain evidence="2">IBT 26290</strain>
    </source>
</reference>
<dbReference type="Pfam" id="PF22917">
    <property type="entry name" value="PRISE"/>
    <property type="match status" value="1"/>
</dbReference>
<dbReference type="PANTHER" id="PTHR32487">
    <property type="entry name" value="3-OXO-DELTA(4,5)-STEROID 5-BETA-REDUCTASE"/>
    <property type="match status" value="1"/>
</dbReference>
<feature type="domain" description="PRISE-like Rossmann-fold" evidence="1">
    <location>
        <begin position="9"/>
        <end position="393"/>
    </location>
</feature>
<sequence length="394" mass="43822">MPSNQNNHAVVFGCSGINGWALVNQLLSGYPAAGTFAKVTAIANRPFKPEDAGWPRNVGDRLQIISGIDLLAGDDQSLQETLAEKIPSVETVSHVYYAAYRESRDGAEESRLNKEMLRAAVQTIEILSPELQFVTLITGTKAYGVMMFDKFPFRGQTPLKESYPRIPDEYAKNLFYYHQVDLLRELSANKAWSWCEVRPDIIIGVAPFGNANCIAQTTGIFLGLYRAIEGPGARVPFPGTEAGWNLLSTDSNQDIIAQFCIYASLQPREKVHAQTFNIGDDAVPLSWSKRWPILASYFGLEGTGPSSDSVSGPEYISRHEPEFQALCRARGLKEDIMYTSIRNTGSRGSVMKLMDFDRNLDLSKARSLGFNTELSTESSWYTAFDRVRDAKLML</sequence>
<dbReference type="OrthoDB" id="1731983at2759"/>
<proteinExistence type="predicted"/>
<dbReference type="AlphaFoldDB" id="A0A9W9LFP0"/>
<dbReference type="Gene3D" id="3.40.50.720">
    <property type="entry name" value="NAD(P)-binding Rossmann-like Domain"/>
    <property type="match status" value="1"/>
</dbReference>
<gene>
    <name evidence="2" type="ORF">N7482_009261</name>
</gene>
<protein>
    <recommendedName>
        <fullName evidence="1">PRISE-like Rossmann-fold domain-containing protein</fullName>
    </recommendedName>
</protein>
<dbReference type="Proteomes" id="UP001149163">
    <property type="component" value="Unassembled WGS sequence"/>
</dbReference>
<dbReference type="RefSeq" id="XP_056539091.1">
    <property type="nucleotide sequence ID" value="XM_056691385.1"/>
</dbReference>
<evidence type="ECO:0000313" key="3">
    <source>
        <dbReference type="Proteomes" id="UP001149163"/>
    </source>
</evidence>
<organism evidence="2 3">
    <name type="scientific">Penicillium canariense</name>
    <dbReference type="NCBI Taxonomy" id="189055"/>
    <lineage>
        <taxon>Eukaryota</taxon>
        <taxon>Fungi</taxon>
        <taxon>Dikarya</taxon>
        <taxon>Ascomycota</taxon>
        <taxon>Pezizomycotina</taxon>
        <taxon>Eurotiomycetes</taxon>
        <taxon>Eurotiomycetidae</taxon>
        <taxon>Eurotiales</taxon>
        <taxon>Aspergillaceae</taxon>
        <taxon>Penicillium</taxon>
    </lineage>
</organism>
<evidence type="ECO:0000313" key="2">
    <source>
        <dbReference type="EMBL" id="KAJ5152783.1"/>
    </source>
</evidence>
<reference evidence="2" key="1">
    <citation type="submission" date="2022-11" db="EMBL/GenBank/DDBJ databases">
        <authorList>
            <person name="Petersen C."/>
        </authorList>
    </citation>
    <scope>NUCLEOTIDE SEQUENCE</scope>
    <source>
        <strain evidence="2">IBT 26290</strain>
    </source>
</reference>